<keyword evidence="4 7" id="KW-0808">Transferase</keyword>
<evidence type="ECO:0000313" key="7">
    <source>
        <dbReference type="EMBL" id="PWD99946.1"/>
    </source>
</evidence>
<gene>
    <name evidence="7" type="ORF">DDZ16_08655</name>
</gene>
<dbReference type="InterPro" id="IPR001173">
    <property type="entry name" value="Glyco_trans_2-like"/>
</dbReference>
<protein>
    <submittedName>
        <fullName evidence="7">Family 2 glycosyl transferase</fullName>
    </submittedName>
</protein>
<evidence type="ECO:0000256" key="5">
    <source>
        <dbReference type="ARBA" id="ARBA00023136"/>
    </source>
</evidence>
<accession>A0A2U2BA85</accession>
<dbReference type="AlphaFoldDB" id="A0A2U2BA85"/>
<proteinExistence type="predicted"/>
<sequence length="435" mass="49543">MTTPEKSLKLLDNYLTKHYPEFSVDSEIDSELGLIVVIPAYLENELILTTLNSLISCKPPSAKVEVIVVLNTCEKDSKSTEENQNACADAIQSFIHEHPLPNWLSVNILKAYNLRKKHFGAGLARKIGLDEAVRQFRKIERPDGILACLDADSPVAPNYLQALENWFSDQRNQGGTVYFEHPLEGSEYSPVIYEAITLYELHLRYYVEALKQTGFPYAFHTIGSCMVFRTLKYVQAGGMPKKQAGEDFYFLQKLIPLGNFGNLTETTVYPSPRPSDRVIFGTGASIKHHLDGTKEQGITYNPAAFDDLKHFFSKAPELAELDIPDFENWTYDLTGPLRSFLLNSGFEKEIEIIRKNSNSKKTFLKRFFGSFNAFKVVKYLNYAHEHFYAKSELFEAALLILERSMNTGSDAFDEKELLLEYREMERMQLSVVSSQ</sequence>
<dbReference type="EMBL" id="QEWP01000005">
    <property type="protein sequence ID" value="PWD99946.1"/>
    <property type="molecule type" value="Genomic_DNA"/>
</dbReference>
<dbReference type="Gene3D" id="3.90.550.10">
    <property type="entry name" value="Spore Coat Polysaccharide Biosynthesis Protein SpsA, Chain A"/>
    <property type="match status" value="1"/>
</dbReference>
<dbReference type="Proteomes" id="UP000244956">
    <property type="component" value="Unassembled WGS sequence"/>
</dbReference>
<keyword evidence="8" id="KW-1185">Reference proteome</keyword>
<keyword evidence="2" id="KW-1003">Cell membrane</keyword>
<dbReference type="PANTHER" id="PTHR43646">
    <property type="entry name" value="GLYCOSYLTRANSFERASE"/>
    <property type="match status" value="1"/>
</dbReference>
<dbReference type="SUPFAM" id="SSF53448">
    <property type="entry name" value="Nucleotide-diphospho-sugar transferases"/>
    <property type="match status" value="1"/>
</dbReference>
<reference evidence="7 8" key="1">
    <citation type="submission" date="2018-05" db="EMBL/GenBank/DDBJ databases">
        <title>Marinilabilia rubrum sp. nov., isolated from saltern sediment.</title>
        <authorList>
            <person name="Zhang R."/>
        </authorList>
    </citation>
    <scope>NUCLEOTIDE SEQUENCE [LARGE SCALE GENOMIC DNA]</scope>
    <source>
        <strain evidence="7 8">WTE16</strain>
    </source>
</reference>
<keyword evidence="5" id="KW-0472">Membrane</keyword>
<evidence type="ECO:0000256" key="1">
    <source>
        <dbReference type="ARBA" id="ARBA00004236"/>
    </source>
</evidence>
<dbReference type="RefSeq" id="WP_109264047.1">
    <property type="nucleotide sequence ID" value="NZ_QEWP01000005.1"/>
</dbReference>
<dbReference type="GO" id="GO:0016757">
    <property type="term" value="F:glycosyltransferase activity"/>
    <property type="evidence" value="ECO:0007669"/>
    <property type="project" value="UniProtKB-KW"/>
</dbReference>
<evidence type="ECO:0000259" key="6">
    <source>
        <dbReference type="Pfam" id="PF00535"/>
    </source>
</evidence>
<comment type="caution">
    <text evidence="7">The sequence shown here is derived from an EMBL/GenBank/DDBJ whole genome shotgun (WGS) entry which is preliminary data.</text>
</comment>
<keyword evidence="3" id="KW-0328">Glycosyltransferase</keyword>
<organism evidence="7 8">
    <name type="scientific">Marinilabilia rubra</name>
    <dbReference type="NCBI Taxonomy" id="2162893"/>
    <lineage>
        <taxon>Bacteria</taxon>
        <taxon>Pseudomonadati</taxon>
        <taxon>Bacteroidota</taxon>
        <taxon>Bacteroidia</taxon>
        <taxon>Marinilabiliales</taxon>
        <taxon>Marinilabiliaceae</taxon>
        <taxon>Marinilabilia</taxon>
    </lineage>
</organism>
<comment type="subcellular location">
    <subcellularLocation>
        <location evidence="1">Cell membrane</location>
    </subcellularLocation>
</comment>
<name>A0A2U2BA85_9BACT</name>
<feature type="domain" description="Glycosyltransferase 2-like" evidence="6">
    <location>
        <begin position="36"/>
        <end position="229"/>
    </location>
</feature>
<evidence type="ECO:0000256" key="4">
    <source>
        <dbReference type="ARBA" id="ARBA00022679"/>
    </source>
</evidence>
<dbReference type="PANTHER" id="PTHR43646:SF2">
    <property type="entry name" value="GLYCOSYLTRANSFERASE 2-LIKE DOMAIN-CONTAINING PROTEIN"/>
    <property type="match status" value="1"/>
</dbReference>
<dbReference type="Pfam" id="PF00535">
    <property type="entry name" value="Glycos_transf_2"/>
    <property type="match status" value="1"/>
</dbReference>
<evidence type="ECO:0000256" key="2">
    <source>
        <dbReference type="ARBA" id="ARBA00022475"/>
    </source>
</evidence>
<dbReference type="OrthoDB" id="5391853at2"/>
<dbReference type="InterPro" id="IPR029044">
    <property type="entry name" value="Nucleotide-diphossugar_trans"/>
</dbReference>
<evidence type="ECO:0000256" key="3">
    <source>
        <dbReference type="ARBA" id="ARBA00022676"/>
    </source>
</evidence>
<dbReference type="GO" id="GO:0005886">
    <property type="term" value="C:plasma membrane"/>
    <property type="evidence" value="ECO:0007669"/>
    <property type="project" value="UniProtKB-SubCell"/>
</dbReference>
<evidence type="ECO:0000313" key="8">
    <source>
        <dbReference type="Proteomes" id="UP000244956"/>
    </source>
</evidence>